<sequence>MFKNRIILLIYVLLSLLLLLPALASAEPMLPAAYWGSVKYNDGVSVPSGTLEAVVDGVVCGSIAFSNGFYGEAGTGRKLVVQGNNLEPGKTVYFRVNTGGVVINAAESVDWQSGDTRPVNLTLQSASPAGGSNGSSTNQNSNTNQDSSTNQDNSTTSGGTTSGSTTSGGTTSGSTTSGGTTSGGGGGSAAPVGTTTPSNNPAHENISKTYSDVPSSHWAYADIQFMAAKHIMVGVGDDSFAPEENMTRAQFAAMLVRAMGLSTDGASVAFKDVTSDKWYYREVAAAFQSGLVSGYNPDEFGPEDTVTREQIAAILVRALIKAGKLQPVATGEIDSSLAPFKDRANIDDWARESAAAAIKAGLVKGRSNDTFAPQATATRAEGATLLKRFMQAGGLL</sequence>
<dbReference type="EMBL" id="JAKOAV010000001">
    <property type="protein sequence ID" value="MDF9406776.1"/>
    <property type="molecule type" value="Genomic_DNA"/>
</dbReference>
<dbReference type="PROSITE" id="PS51272">
    <property type="entry name" value="SLH"/>
    <property type="match status" value="3"/>
</dbReference>
<dbReference type="InterPro" id="IPR051465">
    <property type="entry name" value="Cell_Envelope_Struct_Comp"/>
</dbReference>
<protein>
    <submittedName>
        <fullName evidence="5">S-layer homology domain-containing protein</fullName>
    </submittedName>
</protein>
<accession>A0A9X4JUQ7</accession>
<feature type="domain" description="SLH" evidence="4">
    <location>
        <begin position="337"/>
        <end position="396"/>
    </location>
</feature>
<feature type="compositionally biased region" description="Low complexity" evidence="2">
    <location>
        <begin position="125"/>
        <end position="179"/>
    </location>
</feature>
<organism evidence="5 6">
    <name type="scientific">Pelotomaculum isophthalicicum JI</name>
    <dbReference type="NCBI Taxonomy" id="947010"/>
    <lineage>
        <taxon>Bacteria</taxon>
        <taxon>Bacillati</taxon>
        <taxon>Bacillota</taxon>
        <taxon>Clostridia</taxon>
        <taxon>Eubacteriales</taxon>
        <taxon>Desulfotomaculaceae</taxon>
        <taxon>Pelotomaculum</taxon>
    </lineage>
</organism>
<evidence type="ECO:0000256" key="1">
    <source>
        <dbReference type="ARBA" id="ARBA00022737"/>
    </source>
</evidence>
<reference evidence="5" key="1">
    <citation type="submission" date="2022-02" db="EMBL/GenBank/DDBJ databases">
        <authorList>
            <person name="Leng L."/>
        </authorList>
    </citation>
    <scope>NUCLEOTIDE SEQUENCE</scope>
    <source>
        <strain evidence="5">JI</strain>
    </source>
</reference>
<evidence type="ECO:0000256" key="2">
    <source>
        <dbReference type="SAM" id="MobiDB-lite"/>
    </source>
</evidence>
<dbReference type="AlphaFoldDB" id="A0A9X4JUQ7"/>
<feature type="compositionally biased region" description="Polar residues" evidence="2">
    <location>
        <begin position="193"/>
        <end position="208"/>
    </location>
</feature>
<dbReference type="Pfam" id="PF00395">
    <property type="entry name" value="SLH"/>
    <property type="match status" value="3"/>
</dbReference>
<feature type="domain" description="SLH" evidence="4">
    <location>
        <begin position="206"/>
        <end position="269"/>
    </location>
</feature>
<keyword evidence="6" id="KW-1185">Reference proteome</keyword>
<dbReference type="PANTHER" id="PTHR43308">
    <property type="entry name" value="OUTER MEMBRANE PROTEIN ALPHA-RELATED"/>
    <property type="match status" value="1"/>
</dbReference>
<name>A0A9X4JUQ7_9FIRM</name>
<feature type="signal peptide" evidence="3">
    <location>
        <begin position="1"/>
        <end position="26"/>
    </location>
</feature>
<feature type="compositionally biased region" description="Polar residues" evidence="2">
    <location>
        <begin position="113"/>
        <end position="124"/>
    </location>
</feature>
<dbReference type="InterPro" id="IPR001119">
    <property type="entry name" value="SLH_dom"/>
</dbReference>
<keyword evidence="1" id="KW-0677">Repeat</keyword>
<evidence type="ECO:0000256" key="3">
    <source>
        <dbReference type="SAM" id="SignalP"/>
    </source>
</evidence>
<dbReference type="Proteomes" id="UP001154312">
    <property type="component" value="Unassembled WGS sequence"/>
</dbReference>
<evidence type="ECO:0000313" key="6">
    <source>
        <dbReference type="Proteomes" id="UP001154312"/>
    </source>
</evidence>
<feature type="chain" id="PRO_5040849317" evidence="3">
    <location>
        <begin position="27"/>
        <end position="396"/>
    </location>
</feature>
<evidence type="ECO:0000259" key="4">
    <source>
        <dbReference type="PROSITE" id="PS51272"/>
    </source>
</evidence>
<proteinExistence type="predicted"/>
<keyword evidence="3" id="KW-0732">Signal</keyword>
<comment type="caution">
    <text evidence="5">The sequence shown here is derived from an EMBL/GenBank/DDBJ whole genome shotgun (WGS) entry which is preliminary data.</text>
</comment>
<feature type="region of interest" description="Disordered" evidence="2">
    <location>
        <begin position="113"/>
        <end position="208"/>
    </location>
</feature>
<evidence type="ECO:0000313" key="5">
    <source>
        <dbReference type="EMBL" id="MDF9406776.1"/>
    </source>
</evidence>
<feature type="domain" description="SLH" evidence="4">
    <location>
        <begin position="270"/>
        <end position="329"/>
    </location>
</feature>
<dbReference type="RefSeq" id="WP_277441921.1">
    <property type="nucleotide sequence ID" value="NZ_JAKOAV010000001.1"/>
</dbReference>
<gene>
    <name evidence="5" type="ORF">L7E55_00120</name>
</gene>